<dbReference type="GO" id="GO:0009244">
    <property type="term" value="P:lipopolysaccharide core region biosynthetic process"/>
    <property type="evidence" value="ECO:0007669"/>
    <property type="project" value="TreeGrafter"/>
</dbReference>
<dbReference type="HAMAP" id="MF_00409">
    <property type="entry name" value="LpxK"/>
    <property type="match status" value="1"/>
</dbReference>
<comment type="pathway">
    <text evidence="2 13">Glycolipid biosynthesis; lipid IV(A) biosynthesis; lipid IV(A) from (3R)-3-hydroxytetradecanoyl-[acyl-carrier-protein] and UDP-N-acetyl-alpha-D-glucosamine: step 6/6.</text>
</comment>
<keyword evidence="5 13" id="KW-0444">Lipid biosynthesis</keyword>
<keyword evidence="8 13" id="KW-0547">Nucleotide-binding</keyword>
<evidence type="ECO:0000256" key="3">
    <source>
        <dbReference type="ARBA" id="ARBA00012071"/>
    </source>
</evidence>
<dbReference type="SUPFAM" id="SSF52540">
    <property type="entry name" value="P-loop containing nucleoside triphosphate hydrolases"/>
    <property type="match status" value="1"/>
</dbReference>
<evidence type="ECO:0000256" key="11">
    <source>
        <dbReference type="ARBA" id="ARBA00023098"/>
    </source>
</evidence>
<dbReference type="AlphaFoldDB" id="A0A1I1Y3T6"/>
<protein>
    <recommendedName>
        <fullName evidence="4 13">Tetraacyldisaccharide 4'-kinase</fullName>
        <ecNumber evidence="3 13">2.7.1.130</ecNumber>
    </recommendedName>
    <alternativeName>
        <fullName evidence="12 13">Lipid A 4'-kinase</fullName>
    </alternativeName>
</protein>
<evidence type="ECO:0000256" key="1">
    <source>
        <dbReference type="ARBA" id="ARBA00002274"/>
    </source>
</evidence>
<evidence type="ECO:0000313" key="14">
    <source>
        <dbReference type="EMBL" id="SFE13648.1"/>
    </source>
</evidence>
<dbReference type="RefSeq" id="WP_026634471.1">
    <property type="nucleotide sequence ID" value="NZ_FONH01000001.1"/>
</dbReference>
<reference evidence="15" key="1">
    <citation type="submission" date="2016-10" db="EMBL/GenBank/DDBJ databases">
        <authorList>
            <person name="Varghese N."/>
            <person name="Submissions S."/>
        </authorList>
    </citation>
    <scope>NUCLEOTIDE SEQUENCE [LARGE SCALE GENOMIC DNA]</scope>
    <source>
        <strain evidence="15">UNC178MFTsu3.1</strain>
    </source>
</reference>
<dbReference type="STRING" id="500610.SAMN02799615_00465"/>
<feature type="binding site" evidence="13">
    <location>
        <begin position="60"/>
        <end position="67"/>
    </location>
    <ligand>
        <name>ATP</name>
        <dbReference type="ChEBI" id="CHEBI:30616"/>
    </ligand>
</feature>
<comment type="catalytic activity">
    <reaction evidence="13">
        <text>a lipid A disaccharide + ATP = a lipid IVA + ADP + H(+)</text>
        <dbReference type="Rhea" id="RHEA:67840"/>
        <dbReference type="ChEBI" id="CHEBI:15378"/>
        <dbReference type="ChEBI" id="CHEBI:30616"/>
        <dbReference type="ChEBI" id="CHEBI:176343"/>
        <dbReference type="ChEBI" id="CHEBI:176425"/>
        <dbReference type="ChEBI" id="CHEBI:456216"/>
        <dbReference type="EC" id="2.7.1.130"/>
    </reaction>
</comment>
<evidence type="ECO:0000256" key="7">
    <source>
        <dbReference type="ARBA" id="ARBA00022679"/>
    </source>
</evidence>
<evidence type="ECO:0000256" key="13">
    <source>
        <dbReference type="HAMAP-Rule" id="MF_00409"/>
    </source>
</evidence>
<comment type="function">
    <text evidence="1 13">Transfers the gamma-phosphate of ATP to the 4'-position of a tetraacyldisaccharide 1-phosphate intermediate (termed DS-1-P) to form tetraacyldisaccharide 1,4'-bis-phosphate (lipid IVA).</text>
</comment>
<dbReference type="GO" id="GO:0005524">
    <property type="term" value="F:ATP binding"/>
    <property type="evidence" value="ECO:0007669"/>
    <property type="project" value="UniProtKB-UniRule"/>
</dbReference>
<dbReference type="NCBIfam" id="TIGR00682">
    <property type="entry name" value="lpxK"/>
    <property type="match status" value="1"/>
</dbReference>
<evidence type="ECO:0000256" key="6">
    <source>
        <dbReference type="ARBA" id="ARBA00022556"/>
    </source>
</evidence>
<dbReference type="InterPro" id="IPR003758">
    <property type="entry name" value="LpxK"/>
</dbReference>
<organism evidence="14 15">
    <name type="scientific">Dyella marensis</name>
    <dbReference type="NCBI Taxonomy" id="500610"/>
    <lineage>
        <taxon>Bacteria</taxon>
        <taxon>Pseudomonadati</taxon>
        <taxon>Pseudomonadota</taxon>
        <taxon>Gammaproteobacteria</taxon>
        <taxon>Lysobacterales</taxon>
        <taxon>Rhodanobacteraceae</taxon>
        <taxon>Dyella</taxon>
    </lineage>
</organism>
<keyword evidence="7 13" id="KW-0808">Transferase</keyword>
<dbReference type="GO" id="GO:0009245">
    <property type="term" value="P:lipid A biosynthetic process"/>
    <property type="evidence" value="ECO:0007669"/>
    <property type="project" value="UniProtKB-UniRule"/>
</dbReference>
<proteinExistence type="inferred from homology"/>
<keyword evidence="11 13" id="KW-0443">Lipid metabolism</keyword>
<comment type="similarity">
    <text evidence="13">Belongs to the LpxK family.</text>
</comment>
<dbReference type="Pfam" id="PF02606">
    <property type="entry name" value="LpxK"/>
    <property type="match status" value="1"/>
</dbReference>
<evidence type="ECO:0000256" key="5">
    <source>
        <dbReference type="ARBA" id="ARBA00022516"/>
    </source>
</evidence>
<dbReference type="GO" id="GO:0009029">
    <property type="term" value="F:lipid-A 4'-kinase activity"/>
    <property type="evidence" value="ECO:0007669"/>
    <property type="project" value="UniProtKB-UniRule"/>
</dbReference>
<dbReference type="EMBL" id="FONH01000001">
    <property type="protein sequence ID" value="SFE13648.1"/>
    <property type="molecule type" value="Genomic_DNA"/>
</dbReference>
<dbReference type="UniPathway" id="UPA00359">
    <property type="reaction ID" value="UER00482"/>
</dbReference>
<evidence type="ECO:0000313" key="15">
    <source>
        <dbReference type="Proteomes" id="UP000199477"/>
    </source>
</evidence>
<dbReference type="PANTHER" id="PTHR42724:SF1">
    <property type="entry name" value="TETRAACYLDISACCHARIDE 4'-KINASE, MITOCHONDRIAL-RELATED"/>
    <property type="match status" value="1"/>
</dbReference>
<keyword evidence="10 13" id="KW-0067">ATP-binding</keyword>
<evidence type="ECO:0000256" key="12">
    <source>
        <dbReference type="ARBA" id="ARBA00029757"/>
    </source>
</evidence>
<name>A0A1I1Y3T6_9GAMM</name>
<dbReference type="GO" id="GO:0005886">
    <property type="term" value="C:plasma membrane"/>
    <property type="evidence" value="ECO:0007669"/>
    <property type="project" value="TreeGrafter"/>
</dbReference>
<keyword evidence="6 13" id="KW-0441">Lipid A biosynthesis</keyword>
<keyword evidence="15" id="KW-1185">Reference proteome</keyword>
<evidence type="ECO:0000256" key="2">
    <source>
        <dbReference type="ARBA" id="ARBA00004870"/>
    </source>
</evidence>
<evidence type="ECO:0000256" key="10">
    <source>
        <dbReference type="ARBA" id="ARBA00022840"/>
    </source>
</evidence>
<dbReference type="EC" id="2.7.1.130" evidence="3 13"/>
<accession>A0A1I1Y3T6</accession>
<evidence type="ECO:0000256" key="9">
    <source>
        <dbReference type="ARBA" id="ARBA00022777"/>
    </source>
</evidence>
<evidence type="ECO:0000256" key="8">
    <source>
        <dbReference type="ARBA" id="ARBA00022741"/>
    </source>
</evidence>
<dbReference type="PANTHER" id="PTHR42724">
    <property type="entry name" value="TETRAACYLDISACCHARIDE 4'-KINASE"/>
    <property type="match status" value="1"/>
</dbReference>
<gene>
    <name evidence="13" type="primary">lpxK</name>
    <name evidence="14" type="ORF">SAMN02799615_00465</name>
</gene>
<dbReference type="Proteomes" id="UP000199477">
    <property type="component" value="Unassembled WGS sequence"/>
</dbReference>
<sequence>MALADTLAEAWYGKRAAPWWTAPLAALYGGVTRLRRRQYRMGWLSSVRLPVPVVVVGNVSVGGTGKTPLTIALVEALRARGFRPGVVSRGYGGTETSPALLGERPDPARFGDEPCLIHAAGTPVAVGRDRPAAARLLIEAGCDVILADDGLQHYRLRRDVEICVIDGARRFGNGRLLPAGPLREPLARLDEVDFRVCNGGDATADEVPMRLEGGMARALHGATVQTLDAFRGQPVHALAGIGHPERFFDDLRARGIEVLAHPFPDHHAYAPGELDFGDSLPVLMTEKDAVKCAAFAPPQAWAVPVRAVLPEAFFDAVAAKLVQARRAS</sequence>
<dbReference type="InterPro" id="IPR027417">
    <property type="entry name" value="P-loop_NTPase"/>
</dbReference>
<evidence type="ECO:0000256" key="4">
    <source>
        <dbReference type="ARBA" id="ARBA00016436"/>
    </source>
</evidence>
<keyword evidence="9 13" id="KW-0418">Kinase</keyword>